<organism evidence="2 3">
    <name type="scientific">Parascaris univalens</name>
    <name type="common">Nematode worm</name>
    <dbReference type="NCBI Taxonomy" id="6257"/>
    <lineage>
        <taxon>Eukaryota</taxon>
        <taxon>Metazoa</taxon>
        <taxon>Ecdysozoa</taxon>
        <taxon>Nematoda</taxon>
        <taxon>Chromadorea</taxon>
        <taxon>Rhabditida</taxon>
        <taxon>Spirurina</taxon>
        <taxon>Ascaridomorpha</taxon>
        <taxon>Ascaridoidea</taxon>
        <taxon>Ascarididae</taxon>
        <taxon>Parascaris</taxon>
    </lineage>
</organism>
<proteinExistence type="predicted"/>
<accession>A0A915BUX8</accession>
<keyword evidence="2" id="KW-1185">Reference proteome</keyword>
<evidence type="ECO:0000256" key="1">
    <source>
        <dbReference type="SAM" id="Coils"/>
    </source>
</evidence>
<evidence type="ECO:0000313" key="3">
    <source>
        <dbReference type="WBParaSite" id="PgR058_g024_t03"/>
    </source>
</evidence>
<reference evidence="3" key="1">
    <citation type="submission" date="2022-11" db="UniProtKB">
        <authorList>
            <consortium name="WormBaseParasite"/>
        </authorList>
    </citation>
    <scope>IDENTIFICATION</scope>
</reference>
<keyword evidence="1" id="KW-0175">Coiled coil</keyword>
<protein>
    <submittedName>
        <fullName evidence="3">Uncharacterized protein</fullName>
    </submittedName>
</protein>
<feature type="coiled-coil region" evidence="1">
    <location>
        <begin position="96"/>
        <end position="131"/>
    </location>
</feature>
<dbReference type="AlphaFoldDB" id="A0A915BUX8"/>
<sequence length="321" mass="37189">ADNFRCSLKQFDSFIRRMPRPNRRHNDAAFYSNSTHRCLRSRLRCPLSSKRSNTSGVHPCRLKNKIVATKLCHPLLQEAKEVILQLRAKLEERHLIAAKILELEKALQRINESSDEILIEMENRIDDLNRDWQRRIKSENSKWQEHINELAKQKTDGENIPKMTLRADPLWRIEKRLLCFESRLKTVDQIDKNVIAIAAVFNAIDKYIPRKTCSDDDLHTARLKTSGCRSCANRERHPSLYGVVEMTETYSMCVRNLERAIKSLLEISKMPAVIGNAPDGVSSVAEVDRTVRILTDFVRKLKTSLRESHFTGSPEEPDWDE</sequence>
<name>A0A915BUX8_PARUN</name>
<dbReference type="WBParaSite" id="PgR058_g024_t03">
    <property type="protein sequence ID" value="PgR058_g024_t03"/>
    <property type="gene ID" value="PgR058_g024"/>
</dbReference>
<evidence type="ECO:0000313" key="2">
    <source>
        <dbReference type="Proteomes" id="UP000887569"/>
    </source>
</evidence>
<dbReference type="Proteomes" id="UP000887569">
    <property type="component" value="Unplaced"/>
</dbReference>